<gene>
    <name evidence="1" type="ORF">METZ01_LOCUS68</name>
</gene>
<dbReference type="InterPro" id="IPR036188">
    <property type="entry name" value="FAD/NAD-bd_sf"/>
</dbReference>
<accession>A0A381MZK0</accession>
<evidence type="ECO:0008006" key="2">
    <source>
        <dbReference type="Google" id="ProtNLM"/>
    </source>
</evidence>
<dbReference type="SUPFAM" id="SSF51905">
    <property type="entry name" value="FAD/NAD(P)-binding domain"/>
    <property type="match status" value="1"/>
</dbReference>
<dbReference type="AlphaFoldDB" id="A0A381MZK0"/>
<protein>
    <recommendedName>
        <fullName evidence="2">FAD-dependent oxidoreductase 2 FAD binding domain-containing protein</fullName>
    </recommendedName>
</protein>
<dbReference type="Gene3D" id="3.50.50.60">
    <property type="entry name" value="FAD/NAD(P)-binding domain"/>
    <property type="match status" value="1"/>
</dbReference>
<sequence length="27" mass="2780">MNNNFDAIVVGTGISGGWAAKELTEKG</sequence>
<evidence type="ECO:0000313" key="1">
    <source>
        <dbReference type="EMBL" id="SUZ47214.1"/>
    </source>
</evidence>
<proteinExistence type="predicted"/>
<reference evidence="1" key="1">
    <citation type="submission" date="2018-05" db="EMBL/GenBank/DDBJ databases">
        <authorList>
            <person name="Lanie J.A."/>
            <person name="Ng W.-L."/>
            <person name="Kazmierczak K.M."/>
            <person name="Andrzejewski T.M."/>
            <person name="Davidsen T.M."/>
            <person name="Wayne K.J."/>
            <person name="Tettelin H."/>
            <person name="Glass J.I."/>
            <person name="Rusch D."/>
            <person name="Podicherti R."/>
            <person name="Tsui H.-C.T."/>
            <person name="Winkler M.E."/>
        </authorList>
    </citation>
    <scope>NUCLEOTIDE SEQUENCE</scope>
</reference>
<name>A0A381MZK0_9ZZZZ</name>
<dbReference type="EMBL" id="UINC01000005">
    <property type="protein sequence ID" value="SUZ47214.1"/>
    <property type="molecule type" value="Genomic_DNA"/>
</dbReference>
<feature type="non-terminal residue" evidence="1">
    <location>
        <position position="27"/>
    </location>
</feature>
<organism evidence="1">
    <name type="scientific">marine metagenome</name>
    <dbReference type="NCBI Taxonomy" id="408172"/>
    <lineage>
        <taxon>unclassified sequences</taxon>
        <taxon>metagenomes</taxon>
        <taxon>ecological metagenomes</taxon>
    </lineage>
</organism>